<evidence type="ECO:0000313" key="1">
    <source>
        <dbReference type="EMBL" id="TRZ14169.1"/>
    </source>
</evidence>
<organism evidence="1 2">
    <name type="scientific">Zosterops borbonicus</name>
    <dbReference type="NCBI Taxonomy" id="364589"/>
    <lineage>
        <taxon>Eukaryota</taxon>
        <taxon>Metazoa</taxon>
        <taxon>Chordata</taxon>
        <taxon>Craniata</taxon>
        <taxon>Vertebrata</taxon>
        <taxon>Euteleostomi</taxon>
        <taxon>Archelosauria</taxon>
        <taxon>Archosauria</taxon>
        <taxon>Dinosauria</taxon>
        <taxon>Saurischia</taxon>
        <taxon>Theropoda</taxon>
        <taxon>Coelurosauria</taxon>
        <taxon>Aves</taxon>
        <taxon>Neognathae</taxon>
        <taxon>Neoaves</taxon>
        <taxon>Telluraves</taxon>
        <taxon>Australaves</taxon>
        <taxon>Passeriformes</taxon>
        <taxon>Sylvioidea</taxon>
        <taxon>Zosteropidae</taxon>
        <taxon>Zosterops</taxon>
    </lineage>
</organism>
<proteinExistence type="predicted"/>
<name>A0A8K1GA27_9PASS</name>
<dbReference type="EMBL" id="SWJQ01000457">
    <property type="protein sequence ID" value="TRZ14169.1"/>
    <property type="molecule type" value="Genomic_DNA"/>
</dbReference>
<dbReference type="Proteomes" id="UP000796761">
    <property type="component" value="Unassembled WGS sequence"/>
</dbReference>
<evidence type="ECO:0000313" key="2">
    <source>
        <dbReference type="Proteomes" id="UP000796761"/>
    </source>
</evidence>
<reference evidence="1" key="1">
    <citation type="submission" date="2019-04" db="EMBL/GenBank/DDBJ databases">
        <title>Genome assembly of Zosterops borbonicus 15179.</title>
        <authorList>
            <person name="Leroy T."/>
            <person name="Anselmetti Y."/>
            <person name="Tilak M.-K."/>
            <person name="Nabholz B."/>
        </authorList>
    </citation>
    <scope>NUCLEOTIDE SEQUENCE</scope>
    <source>
        <strain evidence="1">HGM_15179</strain>
        <tissue evidence="1">Muscle</tissue>
    </source>
</reference>
<keyword evidence="2" id="KW-1185">Reference proteome</keyword>
<comment type="caution">
    <text evidence="1">The sequence shown here is derived from an EMBL/GenBank/DDBJ whole genome shotgun (WGS) entry which is preliminary data.</text>
</comment>
<sequence length="118" mass="12991">MGMDLKCHRAGVEIKLVGLELKSLWDRDRDCGTGMVTLELKFQLKQWSGNLAELLESNCRSCPDNPGVASPENGTLENAELELKQQSWQCNKACGVELELLWGWNKGSGAGIKTLELG</sequence>
<protein>
    <submittedName>
        <fullName evidence="1">Uncharacterized protein</fullName>
    </submittedName>
</protein>
<gene>
    <name evidence="1" type="ORF">HGM15179_012937</name>
</gene>
<accession>A0A8K1GA27</accession>
<dbReference type="AlphaFoldDB" id="A0A8K1GA27"/>